<dbReference type="Pfam" id="PF01395">
    <property type="entry name" value="PBP_GOBP"/>
    <property type="match status" value="1"/>
</dbReference>
<dbReference type="Gene3D" id="1.10.238.20">
    <property type="entry name" value="Pheromone/general odorant binding protein domain"/>
    <property type="match status" value="1"/>
</dbReference>
<protein>
    <submittedName>
        <fullName evidence="3">General odorant-binding protein 57c-like</fullName>
    </submittedName>
</protein>
<dbReference type="InterPro" id="IPR036728">
    <property type="entry name" value="PBP_GOBP_sf"/>
</dbReference>
<evidence type="ECO:0000313" key="3">
    <source>
        <dbReference type="RefSeq" id="XP_023165078.2"/>
    </source>
</evidence>
<dbReference type="SUPFAM" id="SSF47565">
    <property type="entry name" value="Insect pheromone/odorant-binding proteins"/>
    <property type="match status" value="1"/>
</dbReference>
<feature type="signal peptide" evidence="1">
    <location>
        <begin position="1"/>
        <end position="23"/>
    </location>
</feature>
<dbReference type="SMART" id="SM00708">
    <property type="entry name" value="PhBP"/>
    <property type="match status" value="1"/>
</dbReference>
<gene>
    <name evidence="3" type="primary">LOC111595528</name>
</gene>
<dbReference type="OMA" id="KYKCFAH"/>
<dbReference type="AlphaFoldDB" id="A0A6J1LHF1"/>
<dbReference type="GeneID" id="111595528"/>
<evidence type="ECO:0000313" key="2">
    <source>
        <dbReference type="Proteomes" id="UP000504633"/>
    </source>
</evidence>
<name>A0A6J1LHF1_DROHY</name>
<evidence type="ECO:0000256" key="1">
    <source>
        <dbReference type="SAM" id="SignalP"/>
    </source>
</evidence>
<reference evidence="3" key="1">
    <citation type="submission" date="2025-08" db="UniProtKB">
        <authorList>
            <consortium name="RefSeq"/>
        </authorList>
    </citation>
    <scope>IDENTIFICATION</scope>
    <source>
        <strain evidence="3">15085-1641.00</strain>
        <tissue evidence="3">Whole body</tissue>
    </source>
</reference>
<dbReference type="KEGG" id="dhe:111595528"/>
<sequence>MFDSTKNALPAILLALLLVFVQCIPEEEMDEMVDKCLADNDIDVDEYEALISQNSSDIDMDSIDKKYKCYLHCMATEMDILDANGYVDVKLVEKFEKLTPNDRDVFEQCKQIHDGSEDFCDYAFNITMCLLENLNH</sequence>
<feature type="chain" id="PRO_5026910933" evidence="1">
    <location>
        <begin position="24"/>
        <end position="136"/>
    </location>
</feature>
<dbReference type="InterPro" id="IPR006170">
    <property type="entry name" value="PBP/GOBP"/>
</dbReference>
<organism evidence="2 3">
    <name type="scientific">Drosophila hydei</name>
    <name type="common">Fruit fly</name>
    <dbReference type="NCBI Taxonomy" id="7224"/>
    <lineage>
        <taxon>Eukaryota</taxon>
        <taxon>Metazoa</taxon>
        <taxon>Ecdysozoa</taxon>
        <taxon>Arthropoda</taxon>
        <taxon>Hexapoda</taxon>
        <taxon>Insecta</taxon>
        <taxon>Pterygota</taxon>
        <taxon>Neoptera</taxon>
        <taxon>Endopterygota</taxon>
        <taxon>Diptera</taxon>
        <taxon>Brachycera</taxon>
        <taxon>Muscomorpha</taxon>
        <taxon>Ephydroidea</taxon>
        <taxon>Drosophilidae</taxon>
        <taxon>Drosophila</taxon>
    </lineage>
</organism>
<dbReference type="CDD" id="cd23992">
    <property type="entry name" value="PBP_GOBP"/>
    <property type="match status" value="1"/>
</dbReference>
<keyword evidence="2" id="KW-1185">Reference proteome</keyword>
<dbReference type="RefSeq" id="XP_023165078.2">
    <property type="nucleotide sequence ID" value="XM_023309310.2"/>
</dbReference>
<proteinExistence type="predicted"/>
<accession>A0A6J1LHF1</accession>
<dbReference type="OrthoDB" id="7947612at2759"/>
<dbReference type="Proteomes" id="UP000504633">
    <property type="component" value="Unplaced"/>
</dbReference>
<keyword evidence="1" id="KW-0732">Signal</keyword>
<dbReference type="GO" id="GO:0005549">
    <property type="term" value="F:odorant binding"/>
    <property type="evidence" value="ECO:0007669"/>
    <property type="project" value="InterPro"/>
</dbReference>